<dbReference type="Pfam" id="PF20091">
    <property type="entry name" value="Abhydrolase_10"/>
    <property type="match status" value="1"/>
</dbReference>
<dbReference type="AlphaFoldDB" id="A0A6J6P133"/>
<reference evidence="2" key="1">
    <citation type="submission" date="2020-05" db="EMBL/GenBank/DDBJ databases">
        <authorList>
            <person name="Chiriac C."/>
            <person name="Salcher M."/>
            <person name="Ghai R."/>
            <person name="Kavagutti S V."/>
        </authorList>
    </citation>
    <scope>NUCLEOTIDE SEQUENCE</scope>
</reference>
<evidence type="ECO:0000313" key="2">
    <source>
        <dbReference type="EMBL" id="CAB4692347.1"/>
    </source>
</evidence>
<proteinExistence type="predicted"/>
<sequence length="470" mass="50421">MLHHLSPSRAALASACVSAALVVVAPPGTAETGAGPGPVAGRSSLLPVARPTVEPIPDGLHGRPFVGLLEVPPGFVETEYLVSGTARPYADPALVTEVFAPALPDLDAQPLPALPYTTRVVVVRPRDPGRSNGAAVVVWHNVTFGHDIGEWFNVGGEVVDDGWTYVEASVQLASLPALKAFDPVRYASVVLPGDAYAYDIYSQIAQALRHGDGNAGRPLSTVVALGASQSGTAMDSYLADVQPRFERVYDGFLPAVANGPDHHTDRPVLRLLSENEIDGSSQGEDSRHYRQWEVAGSAHGSKRDFDYIGAQEMRDLGFDLVNQLAGDNGPFGTSDCRVNRFPTFQSHNAALAAMLRWIREGTAPKIQPRVRVEDGVIVRDRDGNAIGGIRYPAMAVPTATYNRGGDCVALDGRTEAFSASRLRELYATRRSYERQVRAAVRASLRAGVLTPYDAAVIRAESTLSPRRRLA</sequence>
<feature type="domain" description="Alpha/beta hydrolase" evidence="1">
    <location>
        <begin position="54"/>
        <end position="457"/>
    </location>
</feature>
<organism evidence="2">
    <name type="scientific">freshwater metagenome</name>
    <dbReference type="NCBI Taxonomy" id="449393"/>
    <lineage>
        <taxon>unclassified sequences</taxon>
        <taxon>metagenomes</taxon>
        <taxon>ecological metagenomes</taxon>
    </lineage>
</organism>
<name>A0A6J6P133_9ZZZZ</name>
<protein>
    <submittedName>
        <fullName evidence="2">Unannotated protein</fullName>
    </submittedName>
</protein>
<dbReference type="InterPro" id="IPR045394">
    <property type="entry name" value="Abhydrolase_dom"/>
</dbReference>
<evidence type="ECO:0000259" key="1">
    <source>
        <dbReference type="Pfam" id="PF20091"/>
    </source>
</evidence>
<accession>A0A6J6P133</accession>
<dbReference type="EMBL" id="CAEZXR010000039">
    <property type="protein sequence ID" value="CAB4692347.1"/>
    <property type="molecule type" value="Genomic_DNA"/>
</dbReference>
<gene>
    <name evidence="2" type="ORF">UFOPK2579_00489</name>
</gene>